<name>A0ABP3UMG8_9CLOT</name>
<feature type="transmembrane region" description="Helical" evidence="8">
    <location>
        <begin position="77"/>
        <end position="99"/>
    </location>
</feature>
<feature type="transmembrane region" description="Helical" evidence="8">
    <location>
        <begin position="152"/>
        <end position="180"/>
    </location>
</feature>
<evidence type="ECO:0000256" key="3">
    <source>
        <dbReference type="ARBA" id="ARBA00022475"/>
    </source>
</evidence>
<dbReference type="RefSeq" id="WP_343760669.1">
    <property type="nucleotide sequence ID" value="NZ_BAAACG010000008.1"/>
</dbReference>
<comment type="subcellular location">
    <subcellularLocation>
        <location evidence="1">Cell inner membrane</location>
        <topology evidence="1">Multi-pass membrane protein</topology>
    </subcellularLocation>
    <subcellularLocation>
        <location evidence="8">Cell membrane</location>
        <topology evidence="8">Multi-pass membrane protein</topology>
    </subcellularLocation>
</comment>
<dbReference type="InterPro" id="IPR000515">
    <property type="entry name" value="MetI-like"/>
</dbReference>
<dbReference type="Proteomes" id="UP001501510">
    <property type="component" value="Unassembled WGS sequence"/>
</dbReference>
<feature type="transmembrane region" description="Helical" evidence="8">
    <location>
        <begin position="537"/>
        <end position="556"/>
    </location>
</feature>
<feature type="transmembrane region" description="Helical" evidence="8">
    <location>
        <begin position="259"/>
        <end position="282"/>
    </location>
</feature>
<keyword evidence="6 8" id="KW-1133">Transmembrane helix</keyword>
<keyword evidence="3" id="KW-1003">Cell membrane</keyword>
<feature type="domain" description="ABC transmembrane type-1" evidence="9">
    <location>
        <begin position="365"/>
        <end position="556"/>
    </location>
</feature>
<organism evidence="10 11">
    <name type="scientific">Clostridium oceanicum</name>
    <dbReference type="NCBI Taxonomy" id="1543"/>
    <lineage>
        <taxon>Bacteria</taxon>
        <taxon>Bacillati</taxon>
        <taxon>Bacillota</taxon>
        <taxon>Clostridia</taxon>
        <taxon>Eubacteriales</taxon>
        <taxon>Clostridiaceae</taxon>
        <taxon>Clostridium</taxon>
    </lineage>
</organism>
<evidence type="ECO:0000256" key="4">
    <source>
        <dbReference type="ARBA" id="ARBA00022519"/>
    </source>
</evidence>
<keyword evidence="2 8" id="KW-0813">Transport</keyword>
<dbReference type="EMBL" id="BAAACG010000008">
    <property type="protein sequence ID" value="GAA0738752.1"/>
    <property type="molecule type" value="Genomic_DNA"/>
</dbReference>
<gene>
    <name evidence="10" type="ORF">GCM10008906_16580</name>
</gene>
<keyword evidence="5 8" id="KW-0812">Transmembrane</keyword>
<evidence type="ECO:0000256" key="5">
    <source>
        <dbReference type="ARBA" id="ARBA00022692"/>
    </source>
</evidence>
<dbReference type="Gene3D" id="1.10.3720.10">
    <property type="entry name" value="MetI-like"/>
    <property type="match status" value="2"/>
</dbReference>
<feature type="transmembrane region" description="Helical" evidence="8">
    <location>
        <begin position="311"/>
        <end position="334"/>
    </location>
</feature>
<keyword evidence="11" id="KW-1185">Reference proteome</keyword>
<dbReference type="Pfam" id="PF00528">
    <property type="entry name" value="BPD_transp_1"/>
    <property type="match status" value="2"/>
</dbReference>
<evidence type="ECO:0000256" key="8">
    <source>
        <dbReference type="RuleBase" id="RU363032"/>
    </source>
</evidence>
<dbReference type="PANTHER" id="PTHR43357">
    <property type="entry name" value="INNER MEMBRANE ABC TRANSPORTER PERMEASE PROTEIN YDCV"/>
    <property type="match status" value="1"/>
</dbReference>
<evidence type="ECO:0000256" key="1">
    <source>
        <dbReference type="ARBA" id="ARBA00004429"/>
    </source>
</evidence>
<dbReference type="PANTHER" id="PTHR43357:SF4">
    <property type="entry name" value="INNER MEMBRANE ABC TRANSPORTER PERMEASE PROTEIN YDCV"/>
    <property type="match status" value="1"/>
</dbReference>
<keyword evidence="7 8" id="KW-0472">Membrane</keyword>
<feature type="domain" description="ABC transmembrane type-1" evidence="9">
    <location>
        <begin position="73"/>
        <end position="278"/>
    </location>
</feature>
<dbReference type="PROSITE" id="PS50928">
    <property type="entry name" value="ABC_TM1"/>
    <property type="match status" value="2"/>
</dbReference>
<evidence type="ECO:0000313" key="11">
    <source>
        <dbReference type="Proteomes" id="UP001501510"/>
    </source>
</evidence>
<comment type="similarity">
    <text evidence="8">Belongs to the binding-protein-dependent transport system permease family.</text>
</comment>
<sequence>MKYSLENKFFRFKNKLESKNILVYIFMIAIVIFTVYPFIMLIGNSFGFSVHGFNFTLDAYKKCFQNKDVLCATKNTIYVAFSITILSGFLGISLAFLVNKTNIFFKKIIKTLIFITFIIPSYIMSVAWIEILGHNGYLTKILLKYFGVTNSFQIYSLEGVIIVMSLHLYPLVFMTVSNALKNIDGSFEKSAFLCGAGKKKVFFTIILPMIMPSILSILLFVFSRAISCFGVAAVLGLPVRKYILTTYIYSFLSFGDLKFSAALSTMLLISSGLLFFLSNLYLKRRQYSYKVVSQPNPNTYSLGRGRIHLSFLVLIFLFITAVIPIVAIIGAAFLKKWGIEIKLSNLTFNNFKYILFEEEMSIRAIKNSILYGFIAATASSILGMIISYISMRTRFKFRKLMEFSSSLTMASPETIIAIAAIFAWANKPFELYNTKWIIIVTYIVVCIPFVIKNINGLMSRIDKSLENASKVSGASFITTFKKVIIPSIAPGIMTGFILSMIFALREIPVSVLLYSRGCETVGVLLFNLRSDTGGLEVVSAVALVVIILILIGQFTIEKFGIAKRS</sequence>
<dbReference type="InterPro" id="IPR035906">
    <property type="entry name" value="MetI-like_sf"/>
</dbReference>
<evidence type="ECO:0000313" key="10">
    <source>
        <dbReference type="EMBL" id="GAA0738752.1"/>
    </source>
</evidence>
<feature type="transmembrane region" description="Helical" evidence="8">
    <location>
        <begin position="436"/>
        <end position="454"/>
    </location>
</feature>
<comment type="caution">
    <text evidence="10">The sequence shown here is derived from an EMBL/GenBank/DDBJ whole genome shotgun (WGS) entry which is preliminary data.</text>
</comment>
<protein>
    <submittedName>
        <fullName evidence="10">Iron ABC transporter permease</fullName>
    </submittedName>
</protein>
<evidence type="ECO:0000256" key="6">
    <source>
        <dbReference type="ARBA" id="ARBA00022989"/>
    </source>
</evidence>
<evidence type="ECO:0000256" key="7">
    <source>
        <dbReference type="ARBA" id="ARBA00023136"/>
    </source>
</evidence>
<reference evidence="11" key="1">
    <citation type="journal article" date="2019" name="Int. J. Syst. Evol. Microbiol.">
        <title>The Global Catalogue of Microorganisms (GCM) 10K type strain sequencing project: providing services to taxonomists for standard genome sequencing and annotation.</title>
        <authorList>
            <consortium name="The Broad Institute Genomics Platform"/>
            <consortium name="The Broad Institute Genome Sequencing Center for Infectious Disease"/>
            <person name="Wu L."/>
            <person name="Ma J."/>
        </authorList>
    </citation>
    <scope>NUCLEOTIDE SEQUENCE [LARGE SCALE GENOMIC DNA]</scope>
    <source>
        <strain evidence="11">JCM 1407</strain>
    </source>
</reference>
<keyword evidence="4" id="KW-0997">Cell inner membrane</keyword>
<feature type="transmembrane region" description="Helical" evidence="8">
    <location>
        <begin position="403"/>
        <end position="424"/>
    </location>
</feature>
<evidence type="ECO:0000256" key="2">
    <source>
        <dbReference type="ARBA" id="ARBA00022448"/>
    </source>
</evidence>
<feature type="transmembrane region" description="Helical" evidence="8">
    <location>
        <begin position="369"/>
        <end position="391"/>
    </location>
</feature>
<evidence type="ECO:0000259" key="9">
    <source>
        <dbReference type="PROSITE" id="PS50928"/>
    </source>
</evidence>
<feature type="transmembrane region" description="Helical" evidence="8">
    <location>
        <begin position="111"/>
        <end position="132"/>
    </location>
</feature>
<feature type="transmembrane region" description="Helical" evidence="8">
    <location>
        <begin position="201"/>
        <end position="222"/>
    </location>
</feature>
<feature type="transmembrane region" description="Helical" evidence="8">
    <location>
        <begin position="21"/>
        <end position="43"/>
    </location>
</feature>
<feature type="transmembrane region" description="Helical" evidence="8">
    <location>
        <begin position="483"/>
        <end position="504"/>
    </location>
</feature>
<dbReference type="SUPFAM" id="SSF161098">
    <property type="entry name" value="MetI-like"/>
    <property type="match status" value="2"/>
</dbReference>
<dbReference type="CDD" id="cd06261">
    <property type="entry name" value="TM_PBP2"/>
    <property type="match status" value="2"/>
</dbReference>
<proteinExistence type="inferred from homology"/>
<accession>A0ABP3UMG8</accession>